<comment type="subcellular location">
    <subcellularLocation>
        <location evidence="1">Cell membrane</location>
        <topology evidence="1">Multi-pass membrane protein</topology>
    </subcellularLocation>
</comment>
<keyword evidence="9" id="KW-1185">Reference proteome</keyword>
<evidence type="ECO:0000256" key="5">
    <source>
        <dbReference type="ARBA" id="ARBA00022989"/>
    </source>
</evidence>
<protein>
    <submittedName>
        <fullName evidence="8">Oxidoreductase</fullName>
    </submittedName>
</protein>
<evidence type="ECO:0000313" key="9">
    <source>
        <dbReference type="Proteomes" id="UP001242480"/>
    </source>
</evidence>
<comment type="caution">
    <text evidence="8">The sequence shown here is derived from an EMBL/GenBank/DDBJ whole genome shotgun (WGS) entry which is preliminary data.</text>
</comment>
<evidence type="ECO:0000313" key="8">
    <source>
        <dbReference type="EMBL" id="MDQ0471567.1"/>
    </source>
</evidence>
<proteinExistence type="inferred from homology"/>
<organism evidence="8 9">
    <name type="scientific">Labrys wisconsinensis</name>
    <dbReference type="NCBI Taxonomy" id="425677"/>
    <lineage>
        <taxon>Bacteria</taxon>
        <taxon>Pseudomonadati</taxon>
        <taxon>Pseudomonadota</taxon>
        <taxon>Alphaproteobacteria</taxon>
        <taxon>Hyphomicrobiales</taxon>
        <taxon>Xanthobacteraceae</taxon>
        <taxon>Labrys</taxon>
    </lineage>
</organism>
<gene>
    <name evidence="8" type="ORF">QO011_004592</name>
</gene>
<dbReference type="PANTHER" id="PTHR33452">
    <property type="entry name" value="OXIDOREDUCTASE CATD-RELATED"/>
    <property type="match status" value="1"/>
</dbReference>
<feature type="transmembrane region" description="Helical" evidence="7">
    <location>
        <begin position="99"/>
        <end position="125"/>
    </location>
</feature>
<keyword evidence="3" id="KW-1003">Cell membrane</keyword>
<dbReference type="InterPro" id="IPR032808">
    <property type="entry name" value="DoxX"/>
</dbReference>
<evidence type="ECO:0000256" key="1">
    <source>
        <dbReference type="ARBA" id="ARBA00004651"/>
    </source>
</evidence>
<dbReference type="EMBL" id="JAUSVX010000009">
    <property type="protein sequence ID" value="MDQ0471567.1"/>
    <property type="molecule type" value="Genomic_DNA"/>
</dbReference>
<evidence type="ECO:0000256" key="4">
    <source>
        <dbReference type="ARBA" id="ARBA00022692"/>
    </source>
</evidence>
<accession>A0ABU0JBA8</accession>
<dbReference type="Proteomes" id="UP001242480">
    <property type="component" value="Unassembled WGS sequence"/>
</dbReference>
<dbReference type="Pfam" id="PF07681">
    <property type="entry name" value="DoxX"/>
    <property type="match status" value="1"/>
</dbReference>
<feature type="transmembrane region" description="Helical" evidence="7">
    <location>
        <begin position="137"/>
        <end position="156"/>
    </location>
</feature>
<reference evidence="8 9" key="1">
    <citation type="submission" date="2023-07" db="EMBL/GenBank/DDBJ databases">
        <title>Genomic Encyclopedia of Type Strains, Phase IV (KMG-IV): sequencing the most valuable type-strain genomes for metagenomic binning, comparative biology and taxonomic classification.</title>
        <authorList>
            <person name="Goeker M."/>
        </authorList>
    </citation>
    <scope>NUCLEOTIDE SEQUENCE [LARGE SCALE GENOMIC DNA]</scope>
    <source>
        <strain evidence="8 9">DSM 19619</strain>
    </source>
</reference>
<dbReference type="InterPro" id="IPR051907">
    <property type="entry name" value="DoxX-like_oxidoreductase"/>
</dbReference>
<evidence type="ECO:0000256" key="3">
    <source>
        <dbReference type="ARBA" id="ARBA00022475"/>
    </source>
</evidence>
<evidence type="ECO:0000256" key="7">
    <source>
        <dbReference type="SAM" id="Phobius"/>
    </source>
</evidence>
<comment type="similarity">
    <text evidence="2">Belongs to the DoxX family.</text>
</comment>
<evidence type="ECO:0000256" key="6">
    <source>
        <dbReference type="ARBA" id="ARBA00023136"/>
    </source>
</evidence>
<keyword evidence="4 7" id="KW-0812">Transmembrane</keyword>
<keyword evidence="6 7" id="KW-0472">Membrane</keyword>
<sequence length="170" mass="18024">MMMMTANGGTVAGRTAEVLERAIGIIRGIAQPSLVQLVLRVALAVPFWKSGTLKWAGFLQLNDTAIYLFSDEFQLHLPGGPYPFPAPAVMAFLSGSAEIVFPVLLVLGLATRFAALGLLVMTAIVELTVPEGWPIHLTWAAMALGIMAWGPGRVSLDAAIARIGRALAGR</sequence>
<dbReference type="PANTHER" id="PTHR33452:SF1">
    <property type="entry name" value="INNER MEMBRANE PROTEIN YPHA-RELATED"/>
    <property type="match status" value="1"/>
</dbReference>
<name>A0ABU0JBA8_9HYPH</name>
<keyword evidence="5 7" id="KW-1133">Transmembrane helix</keyword>
<evidence type="ECO:0000256" key="2">
    <source>
        <dbReference type="ARBA" id="ARBA00006679"/>
    </source>
</evidence>